<keyword evidence="4" id="KW-0720">Serine protease</keyword>
<dbReference type="PANTHER" id="PTHR42987">
    <property type="entry name" value="PEPTIDASE S49"/>
    <property type="match status" value="1"/>
</dbReference>
<dbReference type="Pfam" id="PF01343">
    <property type="entry name" value="Peptidase_S49"/>
    <property type="match status" value="1"/>
</dbReference>
<evidence type="ECO:0000313" key="7">
    <source>
        <dbReference type="EMBL" id="MBW3097594.1"/>
    </source>
</evidence>
<dbReference type="InterPro" id="IPR004635">
    <property type="entry name" value="Pept_S49_SppA"/>
</dbReference>
<evidence type="ECO:0000256" key="5">
    <source>
        <dbReference type="SAM" id="Phobius"/>
    </source>
</evidence>
<dbReference type="NCBIfam" id="TIGR00706">
    <property type="entry name" value="SppA_dom"/>
    <property type="match status" value="1"/>
</dbReference>
<evidence type="ECO:0000256" key="3">
    <source>
        <dbReference type="ARBA" id="ARBA00022801"/>
    </source>
</evidence>
<sequence length="320" mass="34119">MDADSLIDRRRLRRKLGFWRAAAILVAVLAIGATLWWSLPGRSAGAHIARISISGVVTDDTKLLATIEKAAASDAVKAIVVSLSTPGGTTYGGERIYRAIEAARASKPVVADVRSLAASAGYMIAAAADHIVAGETSIVGSIGVLFQYPQVSELMDKIGVELKEIKSAPLKAEPSPFHPASPAAEAMIRAMVMDSYDWFVDLVAERRGMPRDEVLRLADGSIYTGRQSLENGLVDALGGEAAIRAYLTSREIDAELEFVDWKPRGERSFGVLPEILAGVQALVRRNAPIVSISDEIDRLGGGKLFLDGLVSNWQAGAPSP</sequence>
<accession>A0ABS6WNQ3</accession>
<keyword evidence="3" id="KW-0378">Hydrolase</keyword>
<proteinExistence type="inferred from homology"/>
<comment type="similarity">
    <text evidence="1">Belongs to the peptidase S49 family.</text>
</comment>
<dbReference type="InterPro" id="IPR002142">
    <property type="entry name" value="Peptidase_S49"/>
</dbReference>
<dbReference type="PANTHER" id="PTHR42987:SF6">
    <property type="entry name" value="PROTEINASE IV"/>
    <property type="match status" value="1"/>
</dbReference>
<dbReference type="Proteomes" id="UP001430804">
    <property type="component" value="Unassembled WGS sequence"/>
</dbReference>
<keyword evidence="2" id="KW-0645">Protease</keyword>
<gene>
    <name evidence="7" type="primary">sppA</name>
    <name evidence="7" type="ORF">KY465_09910</name>
</gene>
<comment type="caution">
    <text evidence="7">The sequence shown here is derived from an EMBL/GenBank/DDBJ whole genome shotgun (WGS) entry which is preliminary data.</text>
</comment>
<reference evidence="7" key="1">
    <citation type="submission" date="2021-07" db="EMBL/GenBank/DDBJ databases">
        <title>Pseudohoeflea marina sp. nov. a polyhydroxyalcanoate-producing bacterium.</title>
        <authorList>
            <person name="Zheng W."/>
            <person name="Yu S."/>
            <person name="Huang Y."/>
        </authorList>
    </citation>
    <scope>NUCLEOTIDE SEQUENCE</scope>
    <source>
        <strain evidence="7">DP4N28-3</strain>
    </source>
</reference>
<protein>
    <submittedName>
        <fullName evidence="7">Signal peptide peptidase SppA</fullName>
    </submittedName>
</protein>
<feature type="transmembrane region" description="Helical" evidence="5">
    <location>
        <begin position="21"/>
        <end position="39"/>
    </location>
</feature>
<evidence type="ECO:0000313" key="8">
    <source>
        <dbReference type="Proteomes" id="UP001430804"/>
    </source>
</evidence>
<keyword evidence="8" id="KW-1185">Reference proteome</keyword>
<feature type="domain" description="Peptidase S49" evidence="6">
    <location>
        <begin position="103"/>
        <end position="244"/>
    </location>
</feature>
<evidence type="ECO:0000256" key="1">
    <source>
        <dbReference type="ARBA" id="ARBA00008683"/>
    </source>
</evidence>
<organism evidence="7 8">
    <name type="scientific">Pseudohoeflea coraliihabitans</name>
    <dbReference type="NCBI Taxonomy" id="2860393"/>
    <lineage>
        <taxon>Bacteria</taxon>
        <taxon>Pseudomonadati</taxon>
        <taxon>Pseudomonadota</taxon>
        <taxon>Alphaproteobacteria</taxon>
        <taxon>Hyphomicrobiales</taxon>
        <taxon>Rhizobiaceae</taxon>
        <taxon>Pseudohoeflea</taxon>
    </lineage>
</organism>
<keyword evidence="5" id="KW-1133">Transmembrane helix</keyword>
<evidence type="ECO:0000259" key="6">
    <source>
        <dbReference type="Pfam" id="PF01343"/>
    </source>
</evidence>
<evidence type="ECO:0000256" key="4">
    <source>
        <dbReference type="ARBA" id="ARBA00022825"/>
    </source>
</evidence>
<keyword evidence="5" id="KW-0472">Membrane</keyword>
<dbReference type="InterPro" id="IPR047272">
    <property type="entry name" value="S49_SppA_C"/>
</dbReference>
<dbReference type="CDD" id="cd07023">
    <property type="entry name" value="S49_Sppa_N_C"/>
    <property type="match status" value="1"/>
</dbReference>
<evidence type="ECO:0000256" key="2">
    <source>
        <dbReference type="ARBA" id="ARBA00022670"/>
    </source>
</evidence>
<dbReference type="EMBL" id="JAHWQX010000002">
    <property type="protein sequence ID" value="MBW3097594.1"/>
    <property type="molecule type" value="Genomic_DNA"/>
</dbReference>
<dbReference type="RefSeq" id="WP_219201490.1">
    <property type="nucleotide sequence ID" value="NZ_JAHWQX010000002.1"/>
</dbReference>
<keyword evidence="5" id="KW-0812">Transmembrane</keyword>
<name>A0ABS6WNQ3_9HYPH</name>